<name>A0A453KSP8_AEGTS</name>
<dbReference type="Gramene" id="AET5Gv20502200.2">
    <property type="protein sequence ID" value="AET5Gv20502200.2"/>
    <property type="gene ID" value="AET5Gv20502200"/>
</dbReference>
<reference evidence="2" key="2">
    <citation type="journal article" date="2017" name="Nat. Plants">
        <title>The Aegilops tauschii genome reveals multiple impacts of transposons.</title>
        <authorList>
            <person name="Zhao G."/>
            <person name="Zou C."/>
            <person name="Li K."/>
            <person name="Wang K."/>
            <person name="Li T."/>
            <person name="Gao L."/>
            <person name="Zhang X."/>
            <person name="Wang H."/>
            <person name="Yang Z."/>
            <person name="Liu X."/>
            <person name="Jiang W."/>
            <person name="Mao L."/>
            <person name="Kong X."/>
            <person name="Jiao Y."/>
            <person name="Jia J."/>
        </authorList>
    </citation>
    <scope>NUCLEOTIDE SEQUENCE [LARGE SCALE GENOMIC DNA]</scope>
    <source>
        <strain evidence="2">cv. AL8/78</strain>
    </source>
</reference>
<reference evidence="1" key="3">
    <citation type="journal article" date="2017" name="Nature">
        <title>Genome sequence of the progenitor of the wheat D genome Aegilops tauschii.</title>
        <authorList>
            <person name="Luo M.C."/>
            <person name="Gu Y.Q."/>
            <person name="Puiu D."/>
            <person name="Wang H."/>
            <person name="Twardziok S.O."/>
            <person name="Deal K.R."/>
            <person name="Huo N."/>
            <person name="Zhu T."/>
            <person name="Wang L."/>
            <person name="Wang Y."/>
            <person name="McGuire P.E."/>
            <person name="Liu S."/>
            <person name="Long H."/>
            <person name="Ramasamy R.K."/>
            <person name="Rodriguez J.C."/>
            <person name="Van S.L."/>
            <person name="Yuan L."/>
            <person name="Wang Z."/>
            <person name="Xia Z."/>
            <person name="Xiao L."/>
            <person name="Anderson O.D."/>
            <person name="Ouyang S."/>
            <person name="Liang Y."/>
            <person name="Zimin A.V."/>
            <person name="Pertea G."/>
            <person name="Qi P."/>
            <person name="Bennetzen J.L."/>
            <person name="Dai X."/>
            <person name="Dawson M.W."/>
            <person name="Muller H.G."/>
            <person name="Kugler K."/>
            <person name="Rivarola-Duarte L."/>
            <person name="Spannagl M."/>
            <person name="Mayer K.F.X."/>
            <person name="Lu F.H."/>
            <person name="Bevan M.W."/>
            <person name="Leroy P."/>
            <person name="Li P."/>
            <person name="You F.M."/>
            <person name="Sun Q."/>
            <person name="Liu Z."/>
            <person name="Lyons E."/>
            <person name="Wicker T."/>
            <person name="Salzberg S.L."/>
            <person name="Devos K.M."/>
            <person name="Dvorak J."/>
        </authorList>
    </citation>
    <scope>NUCLEOTIDE SEQUENCE [LARGE SCALE GENOMIC DNA]</scope>
    <source>
        <strain evidence="1">cv. AL8/78</strain>
    </source>
</reference>
<dbReference type="EnsemblPlants" id="AET5Gv20502200.2">
    <property type="protein sequence ID" value="AET5Gv20502200.2"/>
    <property type="gene ID" value="AET5Gv20502200"/>
</dbReference>
<dbReference type="Proteomes" id="UP000015105">
    <property type="component" value="Chromosome 5D"/>
</dbReference>
<organism evidence="1 2">
    <name type="scientific">Aegilops tauschii subsp. strangulata</name>
    <name type="common">Goatgrass</name>
    <dbReference type="NCBI Taxonomy" id="200361"/>
    <lineage>
        <taxon>Eukaryota</taxon>
        <taxon>Viridiplantae</taxon>
        <taxon>Streptophyta</taxon>
        <taxon>Embryophyta</taxon>
        <taxon>Tracheophyta</taxon>
        <taxon>Spermatophyta</taxon>
        <taxon>Magnoliopsida</taxon>
        <taxon>Liliopsida</taxon>
        <taxon>Poales</taxon>
        <taxon>Poaceae</taxon>
        <taxon>BOP clade</taxon>
        <taxon>Pooideae</taxon>
        <taxon>Triticodae</taxon>
        <taxon>Triticeae</taxon>
        <taxon>Triticinae</taxon>
        <taxon>Aegilops</taxon>
    </lineage>
</organism>
<protein>
    <submittedName>
        <fullName evidence="1">Uncharacterized protein</fullName>
    </submittedName>
</protein>
<evidence type="ECO:0000313" key="2">
    <source>
        <dbReference type="Proteomes" id="UP000015105"/>
    </source>
</evidence>
<sequence length="63" mass="6951">MAFLSLYCSAFLAELLGLEREKLPGNVGFLSYLPSEFWTRNGAHEATTSLFLPALLLYIVALA</sequence>
<proteinExistence type="predicted"/>
<reference evidence="2" key="1">
    <citation type="journal article" date="2014" name="Science">
        <title>Ancient hybridizations among the ancestral genomes of bread wheat.</title>
        <authorList>
            <consortium name="International Wheat Genome Sequencing Consortium,"/>
            <person name="Marcussen T."/>
            <person name="Sandve S.R."/>
            <person name="Heier L."/>
            <person name="Spannagl M."/>
            <person name="Pfeifer M."/>
            <person name="Jakobsen K.S."/>
            <person name="Wulff B.B."/>
            <person name="Steuernagel B."/>
            <person name="Mayer K.F."/>
            <person name="Olsen O.A."/>
        </authorList>
    </citation>
    <scope>NUCLEOTIDE SEQUENCE [LARGE SCALE GENOMIC DNA]</scope>
    <source>
        <strain evidence="2">cv. AL8/78</strain>
    </source>
</reference>
<keyword evidence="2" id="KW-1185">Reference proteome</keyword>
<evidence type="ECO:0000313" key="1">
    <source>
        <dbReference type="EnsemblPlants" id="AET5Gv20502200.2"/>
    </source>
</evidence>
<dbReference type="AlphaFoldDB" id="A0A453KSP8"/>
<accession>A0A453KSP8</accession>
<reference evidence="1" key="5">
    <citation type="journal article" date="2021" name="G3 (Bethesda)">
        <title>Aegilops tauschii genome assembly Aet v5.0 features greater sequence contiguity and improved annotation.</title>
        <authorList>
            <person name="Wang L."/>
            <person name="Zhu T."/>
            <person name="Rodriguez J.C."/>
            <person name="Deal K.R."/>
            <person name="Dubcovsky J."/>
            <person name="McGuire P.E."/>
            <person name="Lux T."/>
            <person name="Spannagl M."/>
            <person name="Mayer K.F.X."/>
            <person name="Baldrich P."/>
            <person name="Meyers B.C."/>
            <person name="Huo N."/>
            <person name="Gu Y.Q."/>
            <person name="Zhou H."/>
            <person name="Devos K.M."/>
            <person name="Bennetzen J.L."/>
            <person name="Unver T."/>
            <person name="Budak H."/>
            <person name="Gulick P.J."/>
            <person name="Galiba G."/>
            <person name="Kalapos B."/>
            <person name="Nelson D.R."/>
            <person name="Li P."/>
            <person name="You F.M."/>
            <person name="Luo M.C."/>
            <person name="Dvorak J."/>
        </authorList>
    </citation>
    <scope>NUCLEOTIDE SEQUENCE [LARGE SCALE GENOMIC DNA]</scope>
    <source>
        <strain evidence="1">cv. AL8/78</strain>
    </source>
</reference>
<reference evidence="1" key="4">
    <citation type="submission" date="2019-03" db="UniProtKB">
        <authorList>
            <consortium name="EnsemblPlants"/>
        </authorList>
    </citation>
    <scope>IDENTIFICATION</scope>
</reference>